<feature type="transmembrane region" description="Helical" evidence="6">
    <location>
        <begin position="550"/>
        <end position="569"/>
    </location>
</feature>
<comment type="subcellular location">
    <subcellularLocation>
        <location evidence="1">Cell membrane</location>
        <topology evidence="1">Multi-pass membrane protein</topology>
    </subcellularLocation>
</comment>
<dbReference type="PANTHER" id="PTHR30619:SF1">
    <property type="entry name" value="RECOMBINATION PROTEIN 2"/>
    <property type="match status" value="1"/>
</dbReference>
<feature type="transmembrane region" description="Helical" evidence="6">
    <location>
        <begin position="429"/>
        <end position="452"/>
    </location>
</feature>
<name>A0ABV4NTQ0_9GAMM</name>
<keyword evidence="9" id="KW-1185">Reference proteome</keyword>
<dbReference type="Gene3D" id="3.60.15.10">
    <property type="entry name" value="Ribonuclease Z/Hydroxyacylglutathione hydrolase-like"/>
    <property type="match status" value="1"/>
</dbReference>
<evidence type="ECO:0000256" key="3">
    <source>
        <dbReference type="ARBA" id="ARBA00022692"/>
    </source>
</evidence>
<dbReference type="InterPro" id="IPR036866">
    <property type="entry name" value="RibonucZ/Hydroxyglut_hydro"/>
</dbReference>
<keyword evidence="3 6" id="KW-0812">Transmembrane</keyword>
<dbReference type="PANTHER" id="PTHR30619">
    <property type="entry name" value="DNA INTERNALIZATION/COMPETENCE PROTEIN COMEC/REC2"/>
    <property type="match status" value="1"/>
</dbReference>
<comment type="caution">
    <text evidence="8">The sequence shown here is derived from an EMBL/GenBank/DDBJ whole genome shotgun (WGS) entry which is preliminary data.</text>
</comment>
<dbReference type="SUPFAM" id="SSF56281">
    <property type="entry name" value="Metallo-hydrolase/oxidoreductase"/>
    <property type="match status" value="1"/>
</dbReference>
<keyword evidence="5 6" id="KW-0472">Membrane</keyword>
<dbReference type="InterPro" id="IPR004477">
    <property type="entry name" value="ComEC_N"/>
</dbReference>
<dbReference type="CDD" id="cd07731">
    <property type="entry name" value="ComA-like_MBL-fold"/>
    <property type="match status" value="1"/>
</dbReference>
<feature type="transmembrane region" description="Helical" evidence="6">
    <location>
        <begin position="313"/>
        <end position="330"/>
    </location>
</feature>
<dbReference type="SMART" id="SM00849">
    <property type="entry name" value="Lactamase_B"/>
    <property type="match status" value="1"/>
</dbReference>
<feature type="transmembrane region" description="Helical" evidence="6">
    <location>
        <begin position="464"/>
        <end position="485"/>
    </location>
</feature>
<organism evidence="8 9">
    <name type="scientific">Microbulbifer echini</name>
    <dbReference type="NCBI Taxonomy" id="1529067"/>
    <lineage>
        <taxon>Bacteria</taxon>
        <taxon>Pseudomonadati</taxon>
        <taxon>Pseudomonadota</taxon>
        <taxon>Gammaproteobacteria</taxon>
        <taxon>Cellvibrionales</taxon>
        <taxon>Microbulbiferaceae</taxon>
        <taxon>Microbulbifer</taxon>
    </lineage>
</organism>
<keyword evidence="2" id="KW-1003">Cell membrane</keyword>
<dbReference type="InterPro" id="IPR035681">
    <property type="entry name" value="ComA-like_MBL"/>
</dbReference>
<accession>A0ABV4NTQ0</accession>
<dbReference type="NCBIfam" id="TIGR00360">
    <property type="entry name" value="ComEC_N-term"/>
    <property type="match status" value="1"/>
</dbReference>
<feature type="transmembrane region" description="Helical" evidence="6">
    <location>
        <begin position="74"/>
        <end position="90"/>
    </location>
</feature>
<feature type="transmembrane region" description="Helical" evidence="6">
    <location>
        <begin position="278"/>
        <end position="301"/>
    </location>
</feature>
<dbReference type="Proteomes" id="UP001569414">
    <property type="component" value="Unassembled WGS sequence"/>
</dbReference>
<feature type="domain" description="Metallo-beta-lactamase" evidence="7">
    <location>
        <begin position="584"/>
        <end position="776"/>
    </location>
</feature>
<evidence type="ECO:0000256" key="4">
    <source>
        <dbReference type="ARBA" id="ARBA00022989"/>
    </source>
</evidence>
<feature type="transmembrane region" description="Helical" evidence="6">
    <location>
        <begin position="526"/>
        <end position="543"/>
    </location>
</feature>
<evidence type="ECO:0000256" key="2">
    <source>
        <dbReference type="ARBA" id="ARBA00022475"/>
    </source>
</evidence>
<evidence type="ECO:0000313" key="8">
    <source>
        <dbReference type="EMBL" id="MFA0792513.1"/>
    </source>
</evidence>
<dbReference type="Pfam" id="PF03772">
    <property type="entry name" value="Competence"/>
    <property type="match status" value="1"/>
</dbReference>
<dbReference type="NCBIfam" id="TIGR00361">
    <property type="entry name" value="ComEC_Rec2"/>
    <property type="match status" value="1"/>
</dbReference>
<evidence type="ECO:0000256" key="6">
    <source>
        <dbReference type="SAM" id="Phobius"/>
    </source>
</evidence>
<dbReference type="InterPro" id="IPR025405">
    <property type="entry name" value="DUF4131"/>
</dbReference>
<dbReference type="Pfam" id="PF00753">
    <property type="entry name" value="Lactamase_B"/>
    <property type="match status" value="1"/>
</dbReference>
<protein>
    <submittedName>
        <fullName evidence="8">DNA internalization-related competence protein ComEC/Rec2</fullName>
    </submittedName>
</protein>
<evidence type="ECO:0000256" key="1">
    <source>
        <dbReference type="ARBA" id="ARBA00004651"/>
    </source>
</evidence>
<evidence type="ECO:0000259" key="7">
    <source>
        <dbReference type="SMART" id="SM00849"/>
    </source>
</evidence>
<evidence type="ECO:0000256" key="5">
    <source>
        <dbReference type="ARBA" id="ARBA00023136"/>
    </source>
</evidence>
<dbReference type="InterPro" id="IPR004797">
    <property type="entry name" value="Competence_ComEC/Rec2"/>
</dbReference>
<feature type="transmembrane region" description="Helical" evidence="6">
    <location>
        <begin position="365"/>
        <end position="395"/>
    </location>
</feature>
<reference evidence="8 9" key="1">
    <citation type="submission" date="2024-08" db="EMBL/GenBank/DDBJ databases">
        <authorList>
            <person name="Ishaq N."/>
        </authorList>
    </citation>
    <scope>NUCLEOTIDE SEQUENCE [LARGE SCALE GENOMIC DNA]</scope>
    <source>
        <strain evidence="8 9">JCM 30400</strain>
    </source>
</reference>
<feature type="transmembrane region" description="Helical" evidence="6">
    <location>
        <begin position="51"/>
        <end position="69"/>
    </location>
</feature>
<dbReference type="Pfam" id="PF13567">
    <property type="entry name" value="DUF4131"/>
    <property type="match status" value="1"/>
</dbReference>
<dbReference type="RefSeq" id="WP_371844902.1">
    <property type="nucleotide sequence ID" value="NZ_JBGMEL010000028.1"/>
</dbReference>
<evidence type="ECO:0000313" key="9">
    <source>
        <dbReference type="Proteomes" id="UP001569414"/>
    </source>
</evidence>
<dbReference type="InterPro" id="IPR052159">
    <property type="entry name" value="Competence_DNA_uptake"/>
</dbReference>
<proteinExistence type="predicted"/>
<keyword evidence="4 6" id="KW-1133">Transmembrane helix</keyword>
<dbReference type="EMBL" id="JBGMEL010000028">
    <property type="protein sequence ID" value="MFA0792513.1"/>
    <property type="molecule type" value="Genomic_DNA"/>
</dbReference>
<gene>
    <name evidence="8" type="ORF">ACCI51_18400</name>
</gene>
<feature type="transmembrane region" description="Helical" evidence="6">
    <location>
        <begin position="21"/>
        <end position="45"/>
    </location>
</feature>
<sequence length="849" mass="93119">MTGKISVYKPFNAQSCSGLKDIGLLEGVTSALWVFSLSMVAVGLLPTLPELWVMLGGYLAVLLSLLTLCRNRTLLVLLCVSMFGALWALISNQAALEQRLPITAQGTDQLLTVEVVSLPEEKPARGNDWQRSLGRDIRFQARVQETGRGPIKAGSLLYLTWYRVDKDVLARLRGNSHWVLPVRLKRPRGSVNPHTFDYEGWLLQRRVYATGYVRTRDLKPQWLRQGSGLSFVRDHLRGVIQSLPIDHHALVAALLLGDRSGLSNTDREMLRQTGTAHLLAISGLHVGMVAGFFLFVGQLLARFLGVLVGISPRWLPLLLALTGTLAYTLLAGAPLSAQRALLMIWVLLLAWHWRRRVGAGLAFSVALALVLLIQPLAFFGVGFWLSFSAVAALLLGFSGRQATRPEGSARLSGEAANKLSGLSKRWPSFFVSLLRSQWLVTLGLILPSVVYFSGYSTGGILLNLLAIPWLGLLILPALMLGALLVGSSLGHWCFKFADWQLDLLMTMLARAEQFLPSWQALTPPQTSSLLFVSALCVLLLVLPRGLPGRYLGWLFLLPLLQPLLPVSVVEQRQGLTFTALDVGQGLALSLHSPEGRLVFDTGPVSSSGWSAGNAIVAPYLSGSGVKVIDALIVSHGDRDHAGGVKGLLQALPSTRLYAPGQLGQKLAGTFNIPTEPCVAGESISFGELSVRWLWPLQREIDGEENDHSCVALVEWRHVRILLSGDISRSVERRLRQLYPEQGPVDLLVAPHHGSKTSSSQTLLTWAKPERVIFSAGFRHHFGHPHADVVARYRAMEAQIFNTAQSGAIEFFWHDEASEPVIKLGRSAPRFWYADHNGSAEASRGLSRRE</sequence>
<dbReference type="InterPro" id="IPR001279">
    <property type="entry name" value="Metallo-B-lactamas"/>
</dbReference>